<keyword evidence="7" id="KW-1185">Reference proteome</keyword>
<evidence type="ECO:0000256" key="2">
    <source>
        <dbReference type="ARBA" id="ARBA00010966"/>
    </source>
</evidence>
<evidence type="ECO:0000313" key="8">
    <source>
        <dbReference type="WBParaSite" id="GPUH_0001193901-mRNA-1"/>
    </source>
</evidence>
<dbReference type="InterPro" id="IPR014722">
    <property type="entry name" value="Rib_uL2_dom2"/>
</dbReference>
<evidence type="ECO:0000313" key="7">
    <source>
        <dbReference type="Proteomes" id="UP000271098"/>
    </source>
</evidence>
<evidence type="ECO:0000256" key="1">
    <source>
        <dbReference type="ARBA" id="ARBA00004123"/>
    </source>
</evidence>
<dbReference type="SMART" id="SM00739">
    <property type="entry name" value="KOW"/>
    <property type="match status" value="1"/>
</dbReference>
<dbReference type="Pfam" id="PF00467">
    <property type="entry name" value="KOW"/>
    <property type="match status" value="1"/>
</dbReference>
<dbReference type="InterPro" id="IPR045166">
    <property type="entry name" value="Spp2-like"/>
</dbReference>
<dbReference type="GO" id="GO:0003676">
    <property type="term" value="F:nucleic acid binding"/>
    <property type="evidence" value="ECO:0007669"/>
    <property type="project" value="InterPro"/>
</dbReference>
<evidence type="ECO:0000313" key="6">
    <source>
        <dbReference type="EMBL" id="VDN19517.1"/>
    </source>
</evidence>
<protein>
    <submittedName>
        <fullName evidence="8">G-patch domain-containing protein</fullName>
    </submittedName>
</protein>
<reference evidence="8" key="1">
    <citation type="submission" date="2016-06" db="UniProtKB">
        <authorList>
            <consortium name="WormBaseParasite"/>
        </authorList>
    </citation>
    <scope>IDENTIFICATION</scope>
</reference>
<dbReference type="WBParaSite" id="GPUH_0001193901-mRNA-1">
    <property type="protein sequence ID" value="GPUH_0001193901-mRNA-1"/>
    <property type="gene ID" value="GPUH_0001193901"/>
</dbReference>
<feature type="domain" description="G-patch" evidence="5">
    <location>
        <begin position="131"/>
        <end position="177"/>
    </location>
</feature>
<dbReference type="AlphaFoldDB" id="A0A183DT84"/>
<dbReference type="InterPro" id="IPR005824">
    <property type="entry name" value="KOW"/>
</dbReference>
<dbReference type="SUPFAM" id="SSF50104">
    <property type="entry name" value="Translation proteins SH3-like domain"/>
    <property type="match status" value="1"/>
</dbReference>
<dbReference type="InterPro" id="IPR000467">
    <property type="entry name" value="G_patch_dom"/>
</dbReference>
<dbReference type="SMART" id="SM00443">
    <property type="entry name" value="G_patch"/>
    <property type="match status" value="1"/>
</dbReference>
<dbReference type="GO" id="GO:0000398">
    <property type="term" value="P:mRNA splicing, via spliceosome"/>
    <property type="evidence" value="ECO:0007669"/>
    <property type="project" value="InterPro"/>
</dbReference>
<comment type="subcellular location">
    <subcellularLocation>
        <location evidence="1">Nucleus</location>
    </subcellularLocation>
</comment>
<dbReference type="PANTHER" id="PTHR15818">
    <property type="entry name" value="G PATCH AND KOW-CONTAINING"/>
    <property type="match status" value="1"/>
</dbReference>
<dbReference type="InterPro" id="IPR008991">
    <property type="entry name" value="Translation_prot_SH3-like_sf"/>
</dbReference>
<dbReference type="Pfam" id="PF12656">
    <property type="entry name" value="G-patch_2"/>
    <property type="match status" value="1"/>
</dbReference>
<dbReference type="Proteomes" id="UP000271098">
    <property type="component" value="Unassembled WGS sequence"/>
</dbReference>
<dbReference type="Gene3D" id="2.30.30.30">
    <property type="match status" value="1"/>
</dbReference>
<proteinExistence type="inferred from homology"/>
<organism evidence="8">
    <name type="scientific">Gongylonema pulchrum</name>
    <dbReference type="NCBI Taxonomy" id="637853"/>
    <lineage>
        <taxon>Eukaryota</taxon>
        <taxon>Metazoa</taxon>
        <taxon>Ecdysozoa</taxon>
        <taxon>Nematoda</taxon>
        <taxon>Chromadorea</taxon>
        <taxon>Rhabditida</taxon>
        <taxon>Spirurina</taxon>
        <taxon>Spiruromorpha</taxon>
        <taxon>Spiruroidea</taxon>
        <taxon>Gongylonematidae</taxon>
        <taxon>Gongylonema</taxon>
    </lineage>
</organism>
<dbReference type="PANTHER" id="PTHR15818:SF2">
    <property type="entry name" value="G-PATCH DOMAIN AND KOW MOTIFS-CONTAINING PROTEIN"/>
    <property type="match status" value="1"/>
</dbReference>
<dbReference type="OrthoDB" id="5577072at2759"/>
<dbReference type="PROSITE" id="PS50174">
    <property type="entry name" value="G_PATCH"/>
    <property type="match status" value="1"/>
</dbReference>
<gene>
    <name evidence="6" type="ORF">GPUH_LOCUS11926</name>
</gene>
<feature type="compositionally biased region" description="Polar residues" evidence="4">
    <location>
        <begin position="1"/>
        <end position="26"/>
    </location>
</feature>
<evidence type="ECO:0000256" key="4">
    <source>
        <dbReference type="SAM" id="MobiDB-lite"/>
    </source>
</evidence>
<sequence length="282" mass="31396">MASPNPGSSHDLSSESMVLSPQNSVDQKGDVKFTFPTKKRNTLILTTNVLGTEKDESDATVVEVKRQRLTHWENGELTRPDEERKSAFSDLVIPATLQMDWRTQRLLQRKDAIEAYESVSSVDADYDAVPIDAFGLAVLRGCGWREGEGIGKTNKRIVPLRVSSRRPQGLGVGAERVVQQQSAQNDAKVKEKKLKKSSLVKVTGGIYRGFYGRVESVDEDNASVIVQLALNGRNVRVSQFAVEIVAAKEFDKKSSRTNGNLYPVCRALHMHSILFSIFPYRE</sequence>
<feature type="region of interest" description="Disordered" evidence="4">
    <location>
        <begin position="1"/>
        <end position="27"/>
    </location>
</feature>
<comment type="similarity">
    <text evidence="2">Belongs to the MOS2 family.</text>
</comment>
<keyword evidence="3" id="KW-0539">Nucleus</keyword>
<dbReference type="EMBL" id="UYRT01078902">
    <property type="protein sequence ID" value="VDN19517.1"/>
    <property type="molecule type" value="Genomic_DNA"/>
</dbReference>
<evidence type="ECO:0000259" key="5">
    <source>
        <dbReference type="PROSITE" id="PS50174"/>
    </source>
</evidence>
<accession>A0A183DT84</accession>
<dbReference type="InterPro" id="IPR026822">
    <property type="entry name" value="Spp2/MOS2_G-patch"/>
</dbReference>
<name>A0A183DT84_9BILA</name>
<reference evidence="6 7" key="2">
    <citation type="submission" date="2018-11" db="EMBL/GenBank/DDBJ databases">
        <authorList>
            <consortium name="Pathogen Informatics"/>
        </authorList>
    </citation>
    <scope>NUCLEOTIDE SEQUENCE [LARGE SCALE GENOMIC DNA]</scope>
</reference>
<dbReference type="GO" id="GO:0005681">
    <property type="term" value="C:spliceosomal complex"/>
    <property type="evidence" value="ECO:0007669"/>
    <property type="project" value="TreeGrafter"/>
</dbReference>
<evidence type="ECO:0000256" key="3">
    <source>
        <dbReference type="ARBA" id="ARBA00023242"/>
    </source>
</evidence>